<gene>
    <name evidence="1" type="ORF">MLD38_013785</name>
</gene>
<protein>
    <submittedName>
        <fullName evidence="1">Uncharacterized protein</fullName>
    </submittedName>
</protein>
<keyword evidence="2" id="KW-1185">Reference proteome</keyword>
<proteinExistence type="predicted"/>
<evidence type="ECO:0000313" key="2">
    <source>
        <dbReference type="Proteomes" id="UP001057402"/>
    </source>
</evidence>
<sequence>MQRQSGMSGRLPETNDINMGSIYNGRDINQHHPVSNRSYGEGTRVSNYGESSSASGSVDAHDAEGFIAWSSSHPASGSADARGVDGFVSWSRSHQNSSLNPEDQDSADGTKDQNVVAYSNFGGSRVEPPGVLPSIIRRSSQVAPGPAGFQSSMNSSNSRPTDANGINSIESGSSGPLELLRSSSSNYGHMDNMTGGSSSSSGTWGFSCKRRAFEGTSQQSQPSSSSSGGNTPAESPAWLDSRGPSTSPGAMSLSPPSSWHSPTSSYLEPRNLRSETARRDIGFEPFPSTRAPGNGENAQRVFSRHMELESIPQQESVPFHVTSGRTYRRPHSFALHQPYRPGPSSDGLNLRSALRVGSVGSFPAVASVLNAPEVSGDMMAFPWNDSSQSRSENTSSYFLSRAMASAARENNGRSNPEVPMFTSANDARSTAMQMGQSSNVQPSPVTWGSSQTRTPIQQQLLEVAPWSFLPTNNAVAGRQNATLPSLSPGPSSALATATSNGGHAHSHPMRSRRSGLSMDIQDDDGDAYMSDYLRNLPADDVRTRLLSEIRQVLDALHRGERLPIEEFLVFEPFVHHGLAELHDRHRDMRLDVDNMSYEELLALEERIGDVSTGLSEETILKCMQQKKKLGPDIADTMQEPCCICQEEYTDGDDLGILDCGHEFHADCIKQWLAQKNLCPICKTTGLVT</sequence>
<comment type="caution">
    <text evidence="1">The sequence shown here is derived from an EMBL/GenBank/DDBJ whole genome shotgun (WGS) entry which is preliminary data.</text>
</comment>
<dbReference type="Proteomes" id="UP001057402">
    <property type="component" value="Chromosome 4"/>
</dbReference>
<evidence type="ECO:0000313" key="1">
    <source>
        <dbReference type="EMBL" id="KAI4375978.1"/>
    </source>
</evidence>
<reference evidence="2" key="1">
    <citation type="journal article" date="2023" name="Front. Plant Sci.">
        <title>Chromosomal-level genome assembly of Melastoma candidum provides insights into trichome evolution.</title>
        <authorList>
            <person name="Zhong Y."/>
            <person name="Wu W."/>
            <person name="Sun C."/>
            <person name="Zou P."/>
            <person name="Liu Y."/>
            <person name="Dai S."/>
            <person name="Zhou R."/>
        </authorList>
    </citation>
    <scope>NUCLEOTIDE SEQUENCE [LARGE SCALE GENOMIC DNA]</scope>
</reference>
<name>A0ACB9REV4_9MYRT</name>
<dbReference type="EMBL" id="CM042883">
    <property type="protein sequence ID" value="KAI4375978.1"/>
    <property type="molecule type" value="Genomic_DNA"/>
</dbReference>
<accession>A0ACB9REV4</accession>
<organism evidence="1 2">
    <name type="scientific">Melastoma candidum</name>
    <dbReference type="NCBI Taxonomy" id="119954"/>
    <lineage>
        <taxon>Eukaryota</taxon>
        <taxon>Viridiplantae</taxon>
        <taxon>Streptophyta</taxon>
        <taxon>Embryophyta</taxon>
        <taxon>Tracheophyta</taxon>
        <taxon>Spermatophyta</taxon>
        <taxon>Magnoliopsida</taxon>
        <taxon>eudicotyledons</taxon>
        <taxon>Gunneridae</taxon>
        <taxon>Pentapetalae</taxon>
        <taxon>rosids</taxon>
        <taxon>malvids</taxon>
        <taxon>Myrtales</taxon>
        <taxon>Melastomataceae</taxon>
        <taxon>Melastomatoideae</taxon>
        <taxon>Melastomateae</taxon>
        <taxon>Melastoma</taxon>
    </lineage>
</organism>